<accession>A0A1H0SX02</accession>
<dbReference type="InterPro" id="IPR024967">
    <property type="entry name" value="DNA-bd_IS481-type"/>
</dbReference>
<sequence length="79" mass="8574">MGHANARLTVHGRLVLVTRVAAGRPVAHVAKELGVSRQCAHRWVRRFRDEGAAGLADRSSRPHHMPSRTSAGTECQVVA</sequence>
<feature type="domain" description="DNA-binding" evidence="2">
    <location>
        <begin position="3"/>
        <end position="68"/>
    </location>
</feature>
<dbReference type="STRING" id="641025.SAMN05421507_1091"/>
<evidence type="ECO:0000313" key="4">
    <source>
        <dbReference type="Proteomes" id="UP000199691"/>
    </source>
</evidence>
<evidence type="ECO:0000256" key="1">
    <source>
        <dbReference type="SAM" id="MobiDB-lite"/>
    </source>
</evidence>
<dbReference type="OrthoDB" id="568335at2"/>
<dbReference type="AlphaFoldDB" id="A0A1H0SX02"/>
<dbReference type="InterPro" id="IPR009057">
    <property type="entry name" value="Homeodomain-like_sf"/>
</dbReference>
<keyword evidence="4" id="KW-1185">Reference proteome</keyword>
<evidence type="ECO:0000259" key="2">
    <source>
        <dbReference type="Pfam" id="PF13011"/>
    </source>
</evidence>
<dbReference type="SUPFAM" id="SSF46689">
    <property type="entry name" value="Homeodomain-like"/>
    <property type="match status" value="1"/>
</dbReference>
<feature type="non-terminal residue" evidence="3">
    <location>
        <position position="79"/>
    </location>
</feature>
<reference evidence="4" key="1">
    <citation type="submission" date="2016-10" db="EMBL/GenBank/DDBJ databases">
        <authorList>
            <person name="Varghese N."/>
            <person name="Submissions S."/>
        </authorList>
    </citation>
    <scope>NUCLEOTIDE SEQUENCE [LARGE SCALE GENOMIC DNA]</scope>
    <source>
        <strain evidence="4">CGMCC 4.6609</strain>
    </source>
</reference>
<evidence type="ECO:0000313" key="3">
    <source>
        <dbReference type="EMBL" id="SDP46313.1"/>
    </source>
</evidence>
<feature type="region of interest" description="Disordered" evidence="1">
    <location>
        <begin position="52"/>
        <end position="79"/>
    </location>
</feature>
<dbReference type="EMBL" id="FNIX01000009">
    <property type="protein sequence ID" value="SDP46313.1"/>
    <property type="molecule type" value="Genomic_DNA"/>
</dbReference>
<gene>
    <name evidence="3" type="ORF">SAMN05421507_1091</name>
</gene>
<dbReference type="RefSeq" id="WP_143022772.1">
    <property type="nucleotide sequence ID" value="NZ_FNIX01000009.1"/>
</dbReference>
<dbReference type="Proteomes" id="UP000199691">
    <property type="component" value="Unassembled WGS sequence"/>
</dbReference>
<protein>
    <submittedName>
        <fullName evidence="3">Leucine-zipper of insertion element IS481</fullName>
    </submittedName>
</protein>
<proteinExistence type="predicted"/>
<name>A0A1H0SX02_9PSEU</name>
<dbReference type="Pfam" id="PF13011">
    <property type="entry name" value="LZ_Tnp_IS481"/>
    <property type="match status" value="1"/>
</dbReference>
<organism evidence="3 4">
    <name type="scientific">Lentzea jiangxiensis</name>
    <dbReference type="NCBI Taxonomy" id="641025"/>
    <lineage>
        <taxon>Bacteria</taxon>
        <taxon>Bacillati</taxon>
        <taxon>Actinomycetota</taxon>
        <taxon>Actinomycetes</taxon>
        <taxon>Pseudonocardiales</taxon>
        <taxon>Pseudonocardiaceae</taxon>
        <taxon>Lentzea</taxon>
    </lineage>
</organism>